<accession>A0A927JCH3</accession>
<dbReference type="Proteomes" id="UP000642993">
    <property type="component" value="Unassembled WGS sequence"/>
</dbReference>
<gene>
    <name evidence="1" type="ORF">HT102_08490</name>
</gene>
<comment type="caution">
    <text evidence="1">The sequence shown here is derived from an EMBL/GenBank/DDBJ whole genome shotgun (WGS) entry which is preliminary data.</text>
</comment>
<reference evidence="1" key="1">
    <citation type="submission" date="2020-09" db="EMBL/GenBank/DDBJ databases">
        <title>Hoyosella lacisalsi sp. nov., a halotolerant actinobacterium isolated from soil of Lake Gudzhirganskoe.</title>
        <authorList>
            <person name="Yang Q."/>
            <person name="Guo P.Y."/>
            <person name="Liu S.W."/>
            <person name="Li F.N."/>
            <person name="Sun C.H."/>
        </authorList>
    </citation>
    <scope>NUCLEOTIDE SEQUENCE</scope>
    <source>
        <strain evidence="1">G463</strain>
    </source>
</reference>
<dbReference type="InterPro" id="IPR029058">
    <property type="entry name" value="AB_hydrolase_fold"/>
</dbReference>
<dbReference type="RefSeq" id="WP_192038988.1">
    <property type="nucleotide sequence ID" value="NZ_JACYWE010000004.1"/>
</dbReference>
<name>A0A927JCH3_9ACTN</name>
<dbReference type="AlphaFoldDB" id="A0A927JCH3"/>
<evidence type="ECO:0000313" key="2">
    <source>
        <dbReference type="Proteomes" id="UP000642993"/>
    </source>
</evidence>
<keyword evidence="2" id="KW-1185">Reference proteome</keyword>
<protein>
    <submittedName>
        <fullName evidence="1">Uncharacterized protein</fullName>
    </submittedName>
</protein>
<organism evidence="1 2">
    <name type="scientific">Lolliginicoccus lacisalsi</name>
    <dbReference type="NCBI Taxonomy" id="2742202"/>
    <lineage>
        <taxon>Bacteria</taxon>
        <taxon>Bacillati</taxon>
        <taxon>Actinomycetota</taxon>
        <taxon>Actinomycetes</taxon>
        <taxon>Mycobacteriales</taxon>
        <taxon>Hoyosellaceae</taxon>
        <taxon>Lolliginicoccus</taxon>
    </lineage>
</organism>
<dbReference type="SUPFAM" id="SSF53474">
    <property type="entry name" value="alpha/beta-Hydrolases"/>
    <property type="match status" value="1"/>
</dbReference>
<proteinExistence type="predicted"/>
<evidence type="ECO:0000313" key="1">
    <source>
        <dbReference type="EMBL" id="MBD8506521.1"/>
    </source>
</evidence>
<dbReference type="EMBL" id="JACYWE010000004">
    <property type="protein sequence ID" value="MBD8506521.1"/>
    <property type="molecule type" value="Genomic_DNA"/>
</dbReference>
<sequence length="228" mass="24390">MTILAPRPIHSLRPRIAAQPTAPVLHVATAPREPALDVPGHAQSRVEGRRLPWPLPLTMREPSTRRWVHELLPHAIVAASRAADGAPVHLVGRDIAGQRALVCAAEFPHLPIASITVLAGTLDDAALPGRQHAGHTHLGDRCLDLARIAVPVAFLLPPGTAWTPALLDLDARARAALPASTHVSVSAGAEDALPRFLREAEAIRALRFDRNPTSAERRAAIRSLITTT</sequence>